<keyword evidence="8" id="KW-1185">Reference proteome</keyword>
<keyword evidence="3" id="KW-0479">Metal-binding</keyword>
<dbReference type="SUPFAM" id="SSF102114">
    <property type="entry name" value="Radical SAM enzymes"/>
    <property type="match status" value="1"/>
</dbReference>
<evidence type="ECO:0000313" key="8">
    <source>
        <dbReference type="Proteomes" id="UP000199302"/>
    </source>
</evidence>
<accession>A0A1I6CVR5</accession>
<evidence type="ECO:0000259" key="6">
    <source>
        <dbReference type="Pfam" id="PF04055"/>
    </source>
</evidence>
<dbReference type="SFLD" id="SFLDG01067">
    <property type="entry name" value="SPASM/twitch_domain_containing"/>
    <property type="match status" value="1"/>
</dbReference>
<feature type="domain" description="Radical SAM core" evidence="6">
    <location>
        <begin position="34"/>
        <end position="185"/>
    </location>
</feature>
<dbReference type="CDD" id="cd01335">
    <property type="entry name" value="Radical_SAM"/>
    <property type="match status" value="1"/>
</dbReference>
<dbReference type="STRING" id="871652.SAMN04515673_101466"/>
<keyword evidence="2" id="KW-0949">S-adenosyl-L-methionine</keyword>
<dbReference type="Pfam" id="PF04055">
    <property type="entry name" value="Radical_SAM"/>
    <property type="match status" value="1"/>
</dbReference>
<dbReference type="Proteomes" id="UP000199302">
    <property type="component" value="Unassembled WGS sequence"/>
</dbReference>
<evidence type="ECO:0000256" key="5">
    <source>
        <dbReference type="ARBA" id="ARBA00023014"/>
    </source>
</evidence>
<organism evidence="7 8">
    <name type="scientific">Poseidonocella sedimentorum</name>
    <dbReference type="NCBI Taxonomy" id="871652"/>
    <lineage>
        <taxon>Bacteria</taxon>
        <taxon>Pseudomonadati</taxon>
        <taxon>Pseudomonadota</taxon>
        <taxon>Alphaproteobacteria</taxon>
        <taxon>Rhodobacterales</taxon>
        <taxon>Roseobacteraceae</taxon>
        <taxon>Poseidonocella</taxon>
    </lineage>
</organism>
<dbReference type="EMBL" id="FOYI01000001">
    <property type="protein sequence ID" value="SFQ97355.1"/>
    <property type="molecule type" value="Genomic_DNA"/>
</dbReference>
<dbReference type="OrthoDB" id="9782387at2"/>
<dbReference type="InterPro" id="IPR013785">
    <property type="entry name" value="Aldolase_TIM"/>
</dbReference>
<evidence type="ECO:0000256" key="1">
    <source>
        <dbReference type="ARBA" id="ARBA00001966"/>
    </source>
</evidence>
<name>A0A1I6CVR5_9RHOB</name>
<dbReference type="PANTHER" id="PTHR43273">
    <property type="entry name" value="ANAEROBIC SULFATASE-MATURATING ENZYME HOMOLOG ASLB-RELATED"/>
    <property type="match status" value="1"/>
</dbReference>
<reference evidence="7 8" key="1">
    <citation type="submission" date="2016-10" db="EMBL/GenBank/DDBJ databases">
        <authorList>
            <person name="de Groot N.N."/>
        </authorList>
    </citation>
    <scope>NUCLEOTIDE SEQUENCE [LARGE SCALE GENOMIC DNA]</scope>
    <source>
        <strain evidence="8">KMM 9023,NRIC 0796,JCM 17311,KCTC 23692</strain>
    </source>
</reference>
<comment type="cofactor">
    <cofactor evidence="1">
        <name>[4Fe-4S] cluster</name>
        <dbReference type="ChEBI" id="CHEBI:49883"/>
    </cofactor>
</comment>
<evidence type="ECO:0000256" key="2">
    <source>
        <dbReference type="ARBA" id="ARBA00022691"/>
    </source>
</evidence>
<keyword evidence="4" id="KW-0408">Iron</keyword>
<dbReference type="SFLD" id="SFLDS00029">
    <property type="entry name" value="Radical_SAM"/>
    <property type="match status" value="1"/>
</dbReference>
<dbReference type="RefSeq" id="WP_143104079.1">
    <property type="nucleotide sequence ID" value="NZ_FOYI01000001.1"/>
</dbReference>
<dbReference type="PANTHER" id="PTHR43273:SF8">
    <property type="entry name" value="RADICAL SAM DOMAIN PROTEIN"/>
    <property type="match status" value="1"/>
</dbReference>
<dbReference type="Gene3D" id="3.20.20.70">
    <property type="entry name" value="Aldolase class I"/>
    <property type="match status" value="1"/>
</dbReference>
<dbReference type="GO" id="GO:0046872">
    <property type="term" value="F:metal ion binding"/>
    <property type="evidence" value="ECO:0007669"/>
    <property type="project" value="UniProtKB-KW"/>
</dbReference>
<keyword evidence="5" id="KW-0411">Iron-sulfur</keyword>
<gene>
    <name evidence="7" type="ORF">SAMN04515673_101466</name>
</gene>
<proteinExistence type="predicted"/>
<dbReference type="GO" id="GO:0016491">
    <property type="term" value="F:oxidoreductase activity"/>
    <property type="evidence" value="ECO:0007669"/>
    <property type="project" value="InterPro"/>
</dbReference>
<dbReference type="SFLD" id="SFLDG01386">
    <property type="entry name" value="main_SPASM_domain-containing"/>
    <property type="match status" value="1"/>
</dbReference>
<evidence type="ECO:0000313" key="7">
    <source>
        <dbReference type="EMBL" id="SFQ97355.1"/>
    </source>
</evidence>
<dbReference type="SFLD" id="SFLDG01384">
    <property type="entry name" value="thioether_bond_formation_requi"/>
    <property type="match status" value="1"/>
</dbReference>
<dbReference type="InterPro" id="IPR023867">
    <property type="entry name" value="Sulphatase_maturase_rSAM"/>
</dbReference>
<sequence length="417" mass="47259">MSEVLASRLAAVNTARMAARQHARASVANYFILVPTLRCNLMCDYCQVSRVAERATGFDWDDTVLDEVTALILQSPATELTLEFQGGEPLLRTDLIRALRQRLSDAGRETRTVICTNLQVVGEDAWSLLAQPDVLISTSFDGTWAAHQRHRTQSPTATSVFRENLRRALDAFGSDRVSLTSTLDPANPPDPKEVIAEMRELDIRTLFLRPVNYQGFARKKFGGVREDAQWDQYYLAFIDQLIEDNLRHQITLGEYYFSYLLRRVLDPRRDEHVDLRNPAPLGRDYLVVGERGDIFPTDEARMLFRTGQIDLRIGHVSTGLDLAKIAQLNIHADNRTDPECGNCVYQAVCGRDLVDDISRYGRIDVPRHRTRHCQRHMAIFDHVMRKLVTAEAAELDVIARMCGLKAIDPAAYRPAHV</sequence>
<dbReference type="AlphaFoldDB" id="A0A1I6CVR5"/>
<dbReference type="InterPro" id="IPR058240">
    <property type="entry name" value="rSAM_sf"/>
</dbReference>
<dbReference type="InterPro" id="IPR007197">
    <property type="entry name" value="rSAM"/>
</dbReference>
<evidence type="ECO:0000256" key="4">
    <source>
        <dbReference type="ARBA" id="ARBA00023004"/>
    </source>
</evidence>
<dbReference type="GO" id="GO:0051536">
    <property type="term" value="F:iron-sulfur cluster binding"/>
    <property type="evidence" value="ECO:0007669"/>
    <property type="project" value="UniProtKB-KW"/>
</dbReference>
<protein>
    <submittedName>
        <fullName evidence="7">His-Xaa-Ser system radical SAM maturase HxsB</fullName>
    </submittedName>
</protein>
<evidence type="ECO:0000256" key="3">
    <source>
        <dbReference type="ARBA" id="ARBA00022723"/>
    </source>
</evidence>